<proteinExistence type="predicted"/>
<evidence type="ECO:0000313" key="4">
    <source>
        <dbReference type="EMBL" id="GGO77787.1"/>
    </source>
</evidence>
<dbReference type="InterPro" id="IPR001647">
    <property type="entry name" value="HTH_TetR"/>
</dbReference>
<accession>A0A917Z7Z9</accession>
<protein>
    <submittedName>
        <fullName evidence="4">TetR family transcriptional regulator</fullName>
    </submittedName>
</protein>
<dbReference type="PANTHER" id="PTHR43479">
    <property type="entry name" value="ACREF/ENVCD OPERON REPRESSOR-RELATED"/>
    <property type="match status" value="1"/>
</dbReference>
<sequence length="208" mass="23164">MVRRSPQEAEKTRQALLQSALDVFSEKGAANGTLKEVAARAQVTHGALYWHFKDRAALLQGLFEHSELPFDQHYLEQLQASRQDALEALEGYLLGLLRDIHTQPHSHKVYRLFYSGSDTCAELAGLAGLRREALEQPLEHIHHFLKLARKQGLIGLKKRQLDPMASAIFCLLVGVLQSAQLTPELFSCDNQGALLVRSCIDGLRASAK</sequence>
<dbReference type="InterPro" id="IPR009057">
    <property type="entry name" value="Homeodomain-like_sf"/>
</dbReference>
<reference evidence="4 5" key="1">
    <citation type="journal article" date="2014" name="Int. J. Syst. Evol. Microbiol.">
        <title>Complete genome sequence of Corynebacterium casei LMG S-19264T (=DSM 44701T), isolated from a smear-ripened cheese.</title>
        <authorList>
            <consortium name="US DOE Joint Genome Institute (JGI-PGF)"/>
            <person name="Walter F."/>
            <person name="Albersmeier A."/>
            <person name="Kalinowski J."/>
            <person name="Ruckert C."/>
        </authorList>
    </citation>
    <scope>NUCLEOTIDE SEQUENCE [LARGE SCALE GENOMIC DNA]</scope>
    <source>
        <strain evidence="4 5">CGMCC 1.7286</strain>
    </source>
</reference>
<dbReference type="RefSeq" id="WP_188858606.1">
    <property type="nucleotide sequence ID" value="NZ_BMLT01000002.1"/>
</dbReference>
<dbReference type="Pfam" id="PF00440">
    <property type="entry name" value="TetR_N"/>
    <property type="match status" value="1"/>
</dbReference>
<dbReference type="EMBL" id="BMLT01000002">
    <property type="protein sequence ID" value="GGO77787.1"/>
    <property type="molecule type" value="Genomic_DNA"/>
</dbReference>
<evidence type="ECO:0000256" key="2">
    <source>
        <dbReference type="PROSITE-ProRule" id="PRU00335"/>
    </source>
</evidence>
<keyword evidence="1 2" id="KW-0238">DNA-binding</keyword>
<dbReference type="GO" id="GO:0003677">
    <property type="term" value="F:DNA binding"/>
    <property type="evidence" value="ECO:0007669"/>
    <property type="project" value="UniProtKB-UniRule"/>
</dbReference>
<dbReference type="Gene3D" id="1.10.357.10">
    <property type="entry name" value="Tetracycline Repressor, domain 2"/>
    <property type="match status" value="1"/>
</dbReference>
<feature type="DNA-binding region" description="H-T-H motif" evidence="2">
    <location>
        <begin position="33"/>
        <end position="52"/>
    </location>
</feature>
<feature type="domain" description="HTH tetR-type" evidence="3">
    <location>
        <begin position="10"/>
        <end position="70"/>
    </location>
</feature>
<dbReference type="InterPro" id="IPR050624">
    <property type="entry name" value="HTH-type_Tx_Regulator"/>
</dbReference>
<evidence type="ECO:0000313" key="5">
    <source>
        <dbReference type="Proteomes" id="UP000599578"/>
    </source>
</evidence>
<dbReference type="PROSITE" id="PS50977">
    <property type="entry name" value="HTH_TETR_2"/>
    <property type="match status" value="1"/>
</dbReference>
<gene>
    <name evidence="4" type="ORF">GCM10011348_08140</name>
</gene>
<name>A0A917Z7Z9_9GAMM</name>
<dbReference type="PANTHER" id="PTHR43479:SF11">
    <property type="entry name" value="ACREF_ENVCD OPERON REPRESSOR-RELATED"/>
    <property type="match status" value="1"/>
</dbReference>
<evidence type="ECO:0000259" key="3">
    <source>
        <dbReference type="PROSITE" id="PS50977"/>
    </source>
</evidence>
<keyword evidence="5" id="KW-1185">Reference proteome</keyword>
<comment type="caution">
    <text evidence="4">The sequence shown here is derived from an EMBL/GenBank/DDBJ whole genome shotgun (WGS) entry which is preliminary data.</text>
</comment>
<dbReference type="AlphaFoldDB" id="A0A917Z7Z9"/>
<dbReference type="Proteomes" id="UP000599578">
    <property type="component" value="Unassembled WGS sequence"/>
</dbReference>
<dbReference type="SUPFAM" id="SSF46689">
    <property type="entry name" value="Homeodomain-like"/>
    <property type="match status" value="1"/>
</dbReference>
<organism evidence="4 5">
    <name type="scientific">Marinobacterium nitratireducens</name>
    <dbReference type="NCBI Taxonomy" id="518897"/>
    <lineage>
        <taxon>Bacteria</taxon>
        <taxon>Pseudomonadati</taxon>
        <taxon>Pseudomonadota</taxon>
        <taxon>Gammaproteobacteria</taxon>
        <taxon>Oceanospirillales</taxon>
        <taxon>Oceanospirillaceae</taxon>
        <taxon>Marinobacterium</taxon>
    </lineage>
</organism>
<evidence type="ECO:0000256" key="1">
    <source>
        <dbReference type="ARBA" id="ARBA00023125"/>
    </source>
</evidence>
<dbReference type="PRINTS" id="PR00455">
    <property type="entry name" value="HTHTETR"/>
</dbReference>